<reference evidence="1 3" key="1">
    <citation type="journal article" date="2019" name="Environ. Microbiol.">
        <title>An active ?-lactamase is a part of an orchestrated cell wall stress resistance network of Bacillus subtilis and related rhizosphere species.</title>
        <authorList>
            <person name="Bucher T."/>
            <person name="Keren-Paz A."/>
            <person name="Hausser J."/>
            <person name="Olender T."/>
            <person name="Cytryn E."/>
            <person name="Kolodkin-Gal I."/>
        </authorList>
    </citation>
    <scope>NUCLEOTIDE SEQUENCE [LARGE SCALE GENOMIC DNA]</scope>
    <source>
        <strain evidence="1 3">I4</strain>
    </source>
</reference>
<evidence type="ECO:0000313" key="4">
    <source>
        <dbReference type="Proteomes" id="UP000317770"/>
    </source>
</evidence>
<evidence type="ECO:0000313" key="3">
    <source>
        <dbReference type="Proteomes" id="UP000309170"/>
    </source>
</evidence>
<dbReference type="RefSeq" id="WP_137024133.1">
    <property type="nucleotide sequence ID" value="NZ_SZNS01000209.1"/>
</dbReference>
<dbReference type="EMBL" id="SZNT01000301">
    <property type="protein sequence ID" value="TKH09100.1"/>
    <property type="molecule type" value="Genomic_DNA"/>
</dbReference>
<dbReference type="Proteomes" id="UP000309170">
    <property type="component" value="Unassembled WGS sequence"/>
</dbReference>
<proteinExistence type="predicted"/>
<sequence>MGRFTETVMERVEDSLHNRKKPMVVKLNSEQLEDFIQKFPEDGEFFGLSYHIHDDKTVTFNYNSDGRLLEVLNLVK</sequence>
<organism evidence="2 4">
    <name type="scientific">Peribacillus simplex</name>
    <dbReference type="NCBI Taxonomy" id="1478"/>
    <lineage>
        <taxon>Bacteria</taxon>
        <taxon>Bacillati</taxon>
        <taxon>Bacillota</taxon>
        <taxon>Bacilli</taxon>
        <taxon>Bacillales</taxon>
        <taxon>Bacillaceae</taxon>
        <taxon>Peribacillus</taxon>
    </lineage>
</organism>
<dbReference type="EMBL" id="VNKI01000008">
    <property type="protein sequence ID" value="TVX79124.1"/>
    <property type="molecule type" value="Genomic_DNA"/>
</dbReference>
<gene>
    <name evidence="1" type="ORF">FC678_18375</name>
    <name evidence="2" type="ORF">FQP34_17460</name>
</gene>
<dbReference type="AlphaFoldDB" id="A0A4U2ME60"/>
<evidence type="ECO:0000313" key="1">
    <source>
        <dbReference type="EMBL" id="TKH09100.1"/>
    </source>
</evidence>
<dbReference type="Proteomes" id="UP000317770">
    <property type="component" value="Unassembled WGS sequence"/>
</dbReference>
<protein>
    <submittedName>
        <fullName evidence="2">Uncharacterized protein</fullName>
    </submittedName>
</protein>
<accession>A0A4U2ME60</accession>
<reference evidence="2 4" key="2">
    <citation type="submission" date="2019-07" db="EMBL/GenBank/DDBJ databases">
        <title>Genome assembly of Bacillus simplex strain GGC-P6A.</title>
        <authorList>
            <person name="Jennings M.E."/>
            <person name="Barton H.A."/>
        </authorList>
    </citation>
    <scope>NUCLEOTIDE SEQUENCE [LARGE SCALE GENOMIC DNA]</scope>
    <source>
        <strain evidence="2 4">GGC-P6A</strain>
    </source>
</reference>
<comment type="caution">
    <text evidence="2">The sequence shown here is derived from an EMBL/GenBank/DDBJ whole genome shotgun (WGS) entry which is preliminary data.</text>
</comment>
<evidence type="ECO:0000313" key="2">
    <source>
        <dbReference type="EMBL" id="TVX79124.1"/>
    </source>
</evidence>
<name>A0A4U2ME60_9BACI</name>